<protein>
    <recommendedName>
        <fullName evidence="3">Adhesin</fullName>
    </recommendedName>
</protein>
<reference evidence="1" key="1">
    <citation type="submission" date="2020-08" db="EMBL/GenBank/DDBJ databases">
        <title>Taxonomic study for Lactobacillus species isolated from hardwood bark.</title>
        <authorList>
            <person name="Tohno M."/>
            <person name="Tanizawa Y."/>
        </authorList>
    </citation>
    <scope>NUCLEOTIDE SEQUENCE</scope>
    <source>
        <strain evidence="1">B40</strain>
    </source>
</reference>
<dbReference type="EMBL" id="BMAY01000004">
    <property type="protein sequence ID" value="GFZ26852.1"/>
    <property type="molecule type" value="Genomic_DNA"/>
</dbReference>
<dbReference type="InterPro" id="IPR012332">
    <property type="entry name" value="Autotransporter_pectin_lyase_C"/>
</dbReference>
<dbReference type="AlphaFoldDB" id="A0A916VHP0"/>
<gene>
    <name evidence="1" type="ORF">LCB40_07320</name>
</gene>
<dbReference type="Proteomes" id="UP000677218">
    <property type="component" value="Unassembled WGS sequence"/>
</dbReference>
<dbReference type="Gene3D" id="2.160.20.20">
    <property type="match status" value="1"/>
</dbReference>
<evidence type="ECO:0008006" key="3">
    <source>
        <dbReference type="Google" id="ProtNLM"/>
    </source>
</evidence>
<organism evidence="1 2">
    <name type="scientific">Lactobacillus corticis</name>
    <dbReference type="NCBI Taxonomy" id="2201249"/>
    <lineage>
        <taxon>Bacteria</taxon>
        <taxon>Bacillati</taxon>
        <taxon>Bacillota</taxon>
        <taxon>Bacilli</taxon>
        <taxon>Lactobacillales</taxon>
        <taxon>Lactobacillaceae</taxon>
        <taxon>Lactobacillus</taxon>
    </lineage>
</organism>
<evidence type="ECO:0000313" key="1">
    <source>
        <dbReference type="EMBL" id="GFZ26852.1"/>
    </source>
</evidence>
<name>A0A916VHP0_9LACO</name>
<evidence type="ECO:0000313" key="2">
    <source>
        <dbReference type="Proteomes" id="UP000677218"/>
    </source>
</evidence>
<accession>A0A916VHP0</accession>
<proteinExistence type="predicted"/>
<keyword evidence="2" id="KW-1185">Reference proteome</keyword>
<comment type="caution">
    <text evidence="1">The sequence shown here is derived from an EMBL/GenBank/DDBJ whole genome shotgun (WGS) entry which is preliminary data.</text>
</comment>
<dbReference type="RefSeq" id="WP_212780546.1">
    <property type="nucleotide sequence ID" value="NZ_BMAY01000004.1"/>
</dbReference>
<sequence>MQKKNRLTRTKVITISIAALALMGVGVGIAGSNNVYSVSAAAPPQKPSGKGGANTQSYDYTGKLSATLKVKSAKSVTGKTYTSKTKNHNVVLAESKAKLKLNKVTLKKYGSSSDSDKSNFYGVNSILLTTGSNAKTYVKNSKLYSKATGANGIFASNKGTVYANNDTITTKGSGNSRGLDATYGGKIVANKLAISTKGAHSAAVATDRGGGYVSLTNSTLKTAGTGSPLAYSTGRIEYNKVTGTASGSQIAGMEGLNTILINNSKLTSTSNKISGSDPIKNGIIIYQSTSGDADTTTGSAARFQAVNSTLTSKITSGTMFYLTNTTANVVLQNTKLNFNSSKANLLTAVGNTSNNWGTYGANGAKVNFTGIKQTLKGNVKVDNISSVKLALLNHTTYTGKTSITSNSKAKSSAKTKSPLTVNVSKTSKWVVTGNSTVTNLNVAKGGKIVDKSGKKVTIVNASGKTLVKGSSKYKITVKGSYSTKFSTSSANKVQSSKISRTAFDKYYGTKTSF</sequence>